<evidence type="ECO:0000256" key="8">
    <source>
        <dbReference type="ARBA" id="ARBA00022848"/>
    </source>
</evidence>
<dbReference type="GO" id="GO:0016705">
    <property type="term" value="F:oxidoreductase activity, acting on paired donors, with incorporation or reduction of molecular oxygen"/>
    <property type="evidence" value="ECO:0007669"/>
    <property type="project" value="InterPro"/>
</dbReference>
<dbReference type="Pfam" id="PF00067">
    <property type="entry name" value="p450"/>
    <property type="match status" value="1"/>
</dbReference>
<comment type="similarity">
    <text evidence="4 12">Belongs to the cytochrome P450 family.</text>
</comment>
<keyword evidence="14" id="KW-1185">Reference proteome</keyword>
<reference evidence="13" key="1">
    <citation type="submission" date="2021-06" db="EMBL/GenBank/DDBJ databases">
        <authorList>
            <person name="Hodson N. C."/>
            <person name="Mongue J. A."/>
            <person name="Jaron S. K."/>
        </authorList>
    </citation>
    <scope>NUCLEOTIDE SEQUENCE</scope>
</reference>
<dbReference type="GO" id="GO:0020037">
    <property type="term" value="F:heme binding"/>
    <property type="evidence" value="ECO:0007669"/>
    <property type="project" value="InterPro"/>
</dbReference>
<evidence type="ECO:0000256" key="1">
    <source>
        <dbReference type="ARBA" id="ARBA00001971"/>
    </source>
</evidence>
<evidence type="ECO:0008006" key="15">
    <source>
        <dbReference type="Google" id="ProtNLM"/>
    </source>
</evidence>
<accession>A0A8J2JRX6</accession>
<evidence type="ECO:0000256" key="3">
    <source>
        <dbReference type="ARBA" id="ARBA00004586"/>
    </source>
</evidence>
<dbReference type="OrthoDB" id="1470350at2759"/>
<dbReference type="GO" id="GO:0005789">
    <property type="term" value="C:endoplasmic reticulum membrane"/>
    <property type="evidence" value="ECO:0007669"/>
    <property type="project" value="UniProtKB-SubCell"/>
</dbReference>
<dbReference type="InterPro" id="IPR017972">
    <property type="entry name" value="Cyt_P450_CS"/>
</dbReference>
<dbReference type="Proteomes" id="UP000708208">
    <property type="component" value="Unassembled WGS sequence"/>
</dbReference>
<evidence type="ECO:0000256" key="6">
    <source>
        <dbReference type="ARBA" id="ARBA00022723"/>
    </source>
</evidence>
<dbReference type="EMBL" id="CAJVCH010111863">
    <property type="protein sequence ID" value="CAG7724618.1"/>
    <property type="molecule type" value="Genomic_DNA"/>
</dbReference>
<evidence type="ECO:0000256" key="10">
    <source>
        <dbReference type="ARBA" id="ARBA00023004"/>
    </source>
</evidence>
<keyword evidence="12" id="KW-0503">Monooxygenase</keyword>
<comment type="cofactor">
    <cofactor evidence="1">
        <name>heme</name>
        <dbReference type="ChEBI" id="CHEBI:30413"/>
    </cofactor>
</comment>
<dbReference type="InterPro" id="IPR050196">
    <property type="entry name" value="Cytochrome_P450_Monoox"/>
</dbReference>
<dbReference type="GO" id="GO:0005506">
    <property type="term" value="F:iron ion binding"/>
    <property type="evidence" value="ECO:0007669"/>
    <property type="project" value="InterPro"/>
</dbReference>
<keyword evidence="9 12" id="KW-0560">Oxidoreductase</keyword>
<evidence type="ECO:0000313" key="14">
    <source>
        <dbReference type="Proteomes" id="UP000708208"/>
    </source>
</evidence>
<evidence type="ECO:0000313" key="13">
    <source>
        <dbReference type="EMBL" id="CAG7724618.1"/>
    </source>
</evidence>
<keyword evidence="8" id="KW-0492">Microsome</keyword>
<dbReference type="GO" id="GO:0004497">
    <property type="term" value="F:monooxygenase activity"/>
    <property type="evidence" value="ECO:0007669"/>
    <property type="project" value="UniProtKB-KW"/>
</dbReference>
<evidence type="ECO:0000256" key="2">
    <source>
        <dbReference type="ARBA" id="ARBA00004524"/>
    </source>
</evidence>
<dbReference type="PROSITE" id="PS00086">
    <property type="entry name" value="CYTOCHROME_P450"/>
    <property type="match status" value="1"/>
</dbReference>
<evidence type="ECO:0000256" key="7">
    <source>
        <dbReference type="ARBA" id="ARBA00022824"/>
    </source>
</evidence>
<dbReference type="PANTHER" id="PTHR24291:SF189">
    <property type="entry name" value="CYTOCHROME P450 4C3-RELATED"/>
    <property type="match status" value="1"/>
</dbReference>
<comment type="subcellular location">
    <subcellularLocation>
        <location evidence="3">Endoplasmic reticulum membrane</location>
    </subcellularLocation>
    <subcellularLocation>
        <location evidence="2">Microsome membrane</location>
    </subcellularLocation>
</comment>
<organism evidence="13 14">
    <name type="scientific">Allacma fusca</name>
    <dbReference type="NCBI Taxonomy" id="39272"/>
    <lineage>
        <taxon>Eukaryota</taxon>
        <taxon>Metazoa</taxon>
        <taxon>Ecdysozoa</taxon>
        <taxon>Arthropoda</taxon>
        <taxon>Hexapoda</taxon>
        <taxon>Collembola</taxon>
        <taxon>Symphypleona</taxon>
        <taxon>Sminthuridae</taxon>
        <taxon>Allacma</taxon>
    </lineage>
</organism>
<keyword evidence="6 12" id="KW-0479">Metal-binding</keyword>
<evidence type="ECO:0000256" key="4">
    <source>
        <dbReference type="ARBA" id="ARBA00010617"/>
    </source>
</evidence>
<name>A0A8J2JRX6_9HEXA</name>
<evidence type="ECO:0000256" key="11">
    <source>
        <dbReference type="ARBA" id="ARBA00023136"/>
    </source>
</evidence>
<gene>
    <name evidence="13" type="ORF">AFUS01_LOCUS13628</name>
</gene>
<sequence>MRQFSGPRMFPLIGNTWYLVKPEDRLTNLTNAYRSYGSRVAFSAGHLKGLLLVHPDDVGKILSSREMNKSSLYDLIFKDWLGSSIFYAKGKKYFEMRKTLSPAFEFKQIYTFERYFNEQAKNLVNILKQHETDGQVTEIRWLFALCAYDIILQYVTGKSMGFLKRGDSTYAAAVHNELKLVFKRGWQPWLWPNWTWRISPLGREENANRKLLQSFMNQIFEDRKAEMTSAGFNLHDKLNFLDLLIGEQLRGVHEITDDYIREETSGAIFAGHDTVASTLTFTTFLMASNPDEQAKLHQELDEVFGEDRERDVESSDRPKLKYLECCIKEAMRLYPPAPFLIRAPEPGFKLDENTTIPEGVEVMLSGWVTQRLPEFFPDPDEFRPSRFFPENCIGRHPYCYFPFSAGPRNCMAQKIALANVKTILAHIFRNFTVELVSPVETVIPVGELVMFPKNGLQIKLRSR</sequence>
<evidence type="ECO:0000256" key="12">
    <source>
        <dbReference type="RuleBase" id="RU000461"/>
    </source>
</evidence>
<keyword evidence="10 12" id="KW-0408">Iron</keyword>
<keyword evidence="11" id="KW-0472">Membrane</keyword>
<keyword evidence="7" id="KW-0256">Endoplasmic reticulum</keyword>
<evidence type="ECO:0000256" key="5">
    <source>
        <dbReference type="ARBA" id="ARBA00022617"/>
    </source>
</evidence>
<keyword evidence="5 12" id="KW-0349">Heme</keyword>
<protein>
    <recommendedName>
        <fullName evidence="15">Cytochrome P450</fullName>
    </recommendedName>
</protein>
<dbReference type="AlphaFoldDB" id="A0A8J2JRX6"/>
<dbReference type="PANTHER" id="PTHR24291">
    <property type="entry name" value="CYTOCHROME P450 FAMILY 4"/>
    <property type="match status" value="1"/>
</dbReference>
<comment type="caution">
    <text evidence="13">The sequence shown here is derived from an EMBL/GenBank/DDBJ whole genome shotgun (WGS) entry which is preliminary data.</text>
</comment>
<proteinExistence type="inferred from homology"/>
<dbReference type="InterPro" id="IPR001128">
    <property type="entry name" value="Cyt_P450"/>
</dbReference>
<evidence type="ECO:0000256" key="9">
    <source>
        <dbReference type="ARBA" id="ARBA00023002"/>
    </source>
</evidence>